<dbReference type="EMBL" id="BIXY01000007">
    <property type="protein sequence ID" value="GCF07249.1"/>
    <property type="molecule type" value="Genomic_DNA"/>
</dbReference>
<keyword evidence="2" id="KW-1133">Transmembrane helix</keyword>
<evidence type="ECO:0000256" key="1">
    <source>
        <dbReference type="SAM" id="MobiDB-lite"/>
    </source>
</evidence>
<dbReference type="RefSeq" id="WP_149400279.1">
    <property type="nucleotide sequence ID" value="NZ_BIXY01000007.1"/>
</dbReference>
<name>A0A5A5T8E4_9CHLR</name>
<feature type="transmembrane region" description="Helical" evidence="2">
    <location>
        <begin position="55"/>
        <end position="78"/>
    </location>
</feature>
<feature type="region of interest" description="Disordered" evidence="1">
    <location>
        <begin position="1"/>
        <end position="30"/>
    </location>
</feature>
<reference evidence="3 4" key="1">
    <citation type="submission" date="2019-01" db="EMBL/GenBank/DDBJ databases">
        <title>Draft genome sequence of Dictyobacter sp. Uno17.</title>
        <authorList>
            <person name="Wang C.M."/>
            <person name="Zheng Y."/>
            <person name="Sakai Y."/>
            <person name="Abe K."/>
            <person name="Yokota A."/>
            <person name="Yabe S."/>
        </authorList>
    </citation>
    <scope>NUCLEOTIDE SEQUENCE [LARGE SCALE GENOMIC DNA]</scope>
    <source>
        <strain evidence="3 4">Uno17</strain>
    </source>
</reference>
<comment type="caution">
    <text evidence="3">The sequence shown here is derived from an EMBL/GenBank/DDBJ whole genome shotgun (WGS) entry which is preliminary data.</text>
</comment>
<keyword evidence="4" id="KW-1185">Reference proteome</keyword>
<dbReference type="AlphaFoldDB" id="A0A5A5T8E4"/>
<evidence type="ECO:0000256" key="2">
    <source>
        <dbReference type="SAM" id="Phobius"/>
    </source>
</evidence>
<proteinExistence type="predicted"/>
<keyword evidence="2" id="KW-0472">Membrane</keyword>
<sequence>MSMFDDLNRPQPPVGPTQSQSSFDPYQPPAHFTLSQPPQARAAFFEQPSKKSKKLFWIIGAVLILALCICMGSLSVILNGSTHTAATPHAAVSSVMQATTTALPATSPGWAKIQEFSGHGLKKTAVFPVASTWKLKYTCSGLGQGIDGVLSVLVYTPDGTMQDMAVNTTCKDGTTTSDETILHQGGSVYLDINATGDWTLQIDEQK</sequence>
<evidence type="ECO:0000313" key="4">
    <source>
        <dbReference type="Proteomes" id="UP000322530"/>
    </source>
</evidence>
<organism evidence="3 4">
    <name type="scientific">Dictyobacter arantiisoli</name>
    <dbReference type="NCBI Taxonomy" id="2014874"/>
    <lineage>
        <taxon>Bacteria</taxon>
        <taxon>Bacillati</taxon>
        <taxon>Chloroflexota</taxon>
        <taxon>Ktedonobacteria</taxon>
        <taxon>Ktedonobacterales</taxon>
        <taxon>Dictyobacteraceae</taxon>
        <taxon>Dictyobacter</taxon>
    </lineage>
</organism>
<keyword evidence="2" id="KW-0812">Transmembrane</keyword>
<evidence type="ECO:0000313" key="3">
    <source>
        <dbReference type="EMBL" id="GCF07249.1"/>
    </source>
</evidence>
<gene>
    <name evidence="3" type="ORF">KDI_08130</name>
</gene>
<protein>
    <submittedName>
        <fullName evidence="3">Uncharacterized protein</fullName>
    </submittedName>
</protein>
<accession>A0A5A5T8E4</accession>
<dbReference type="Proteomes" id="UP000322530">
    <property type="component" value="Unassembled WGS sequence"/>
</dbReference>